<gene>
    <name evidence="1" type="ORF">RchiOBHm_Chr3g0462501</name>
</gene>
<dbReference type="GO" id="GO:0033699">
    <property type="term" value="F:DNA 5'-adenosine monophosphate hydrolase activity"/>
    <property type="evidence" value="ECO:0007669"/>
    <property type="project" value="TreeGrafter"/>
</dbReference>
<dbReference type="AlphaFoldDB" id="A0A2P6R8X8"/>
<dbReference type="Gene3D" id="3.40.50.300">
    <property type="entry name" value="P-loop containing nucleotide triphosphate hydrolases"/>
    <property type="match status" value="1"/>
</dbReference>
<dbReference type="Pfam" id="PF13671">
    <property type="entry name" value="AAA_33"/>
    <property type="match status" value="1"/>
</dbReference>
<dbReference type="OMA" id="RCKEPEY"/>
<dbReference type="SUPFAM" id="SSF52540">
    <property type="entry name" value="P-loop containing nucleoside triphosphate hydrolases"/>
    <property type="match status" value="1"/>
</dbReference>
<organism evidence="1 2">
    <name type="scientific">Rosa chinensis</name>
    <name type="common">China rose</name>
    <dbReference type="NCBI Taxonomy" id="74649"/>
    <lineage>
        <taxon>Eukaryota</taxon>
        <taxon>Viridiplantae</taxon>
        <taxon>Streptophyta</taxon>
        <taxon>Embryophyta</taxon>
        <taxon>Tracheophyta</taxon>
        <taxon>Spermatophyta</taxon>
        <taxon>Magnoliopsida</taxon>
        <taxon>eudicotyledons</taxon>
        <taxon>Gunneridae</taxon>
        <taxon>Pentapetalae</taxon>
        <taxon>rosids</taxon>
        <taxon>fabids</taxon>
        <taxon>Rosales</taxon>
        <taxon>Rosaceae</taxon>
        <taxon>Rosoideae</taxon>
        <taxon>Rosoideae incertae sedis</taxon>
        <taxon>Rosa</taxon>
    </lineage>
</organism>
<evidence type="ECO:0000313" key="1">
    <source>
        <dbReference type="EMBL" id="PRQ42885.1"/>
    </source>
</evidence>
<evidence type="ECO:0000313" key="2">
    <source>
        <dbReference type="Proteomes" id="UP000238479"/>
    </source>
</evidence>
<dbReference type="GO" id="GO:0003697">
    <property type="term" value="F:single-stranded DNA binding"/>
    <property type="evidence" value="ECO:0007669"/>
    <property type="project" value="TreeGrafter"/>
</dbReference>
<dbReference type="Proteomes" id="UP000238479">
    <property type="component" value="Chromosome 3"/>
</dbReference>
<dbReference type="GO" id="GO:1990165">
    <property type="term" value="F:single-strand break-containing DNA binding"/>
    <property type="evidence" value="ECO:0007669"/>
    <property type="project" value="TreeGrafter"/>
</dbReference>
<keyword evidence="1" id="KW-0378">Hydrolase</keyword>
<accession>A0A2P6R8X8</accession>
<dbReference type="STRING" id="74649.A0A2P6R8X8"/>
<dbReference type="GO" id="GO:0047627">
    <property type="term" value="F:adenylylsulfatase activity"/>
    <property type="evidence" value="ECO:0007669"/>
    <property type="project" value="UniProtKB-EC"/>
</dbReference>
<dbReference type="EC" id="3.6.2.1" evidence="1"/>
<reference evidence="1 2" key="1">
    <citation type="journal article" date="2018" name="Nat. Genet.">
        <title>The Rosa genome provides new insights in the design of modern roses.</title>
        <authorList>
            <person name="Bendahmane M."/>
        </authorList>
    </citation>
    <scope>NUCLEOTIDE SEQUENCE [LARGE SCALE GENOMIC DNA]</scope>
    <source>
        <strain evidence="2">cv. Old Blush</strain>
    </source>
</reference>
<sequence length="289" mass="31914">MCSMKYLTEFEPIISGVIVDTIKNGKAGTKAQCIESARSALREGKSVFIDRCNLEKEQRDEFVKLVGPQVDVHTVMLDLPAKLCISRLVKRTGHEGNLQGRKAAAVVNRMLQKKELPNLSEGFGRITFCQNESDVESAICSFVHIVDSFRWIHFPMALLARRALVQKFNLDSNAFQIIGGKDTSLKGTGLFTESCSMESKKGERPVVGSAGTDDSLDNAPTLAFPSISTADFQYDIKKASDIIVEKVVKFVNKLGNARLFLVDLTHKSKILSLIKLHRKTLTPTGSSHL</sequence>
<dbReference type="PANTHER" id="PTHR12486">
    <property type="entry name" value="APRATAXIN-RELATED"/>
    <property type="match status" value="1"/>
</dbReference>
<comment type="caution">
    <text evidence="1">The sequence shown here is derived from an EMBL/GenBank/DDBJ whole genome shotgun (WGS) entry which is preliminary data.</text>
</comment>
<dbReference type="InterPro" id="IPR027417">
    <property type="entry name" value="P-loop_NTPase"/>
</dbReference>
<dbReference type="PANTHER" id="PTHR12486:SF4">
    <property type="entry name" value="APRATAXIN"/>
    <property type="match status" value="1"/>
</dbReference>
<keyword evidence="2" id="KW-1185">Reference proteome</keyword>
<dbReference type="GO" id="GO:0005634">
    <property type="term" value="C:nucleus"/>
    <property type="evidence" value="ECO:0007669"/>
    <property type="project" value="TreeGrafter"/>
</dbReference>
<dbReference type="GO" id="GO:0000012">
    <property type="term" value="P:single strand break repair"/>
    <property type="evidence" value="ECO:0007669"/>
    <property type="project" value="TreeGrafter"/>
</dbReference>
<dbReference type="EMBL" id="PDCK01000041">
    <property type="protein sequence ID" value="PRQ42885.1"/>
    <property type="molecule type" value="Genomic_DNA"/>
</dbReference>
<name>A0A2P6R8X8_ROSCH</name>
<dbReference type="Gramene" id="PRQ42885">
    <property type="protein sequence ID" value="PRQ42885"/>
    <property type="gene ID" value="RchiOBHm_Chr3g0462501"/>
</dbReference>
<proteinExistence type="predicted"/>
<dbReference type="GO" id="GO:0030983">
    <property type="term" value="F:mismatched DNA binding"/>
    <property type="evidence" value="ECO:0007669"/>
    <property type="project" value="TreeGrafter"/>
</dbReference>
<dbReference type="GO" id="GO:0003725">
    <property type="term" value="F:double-stranded RNA binding"/>
    <property type="evidence" value="ECO:0007669"/>
    <property type="project" value="TreeGrafter"/>
</dbReference>
<protein>
    <submittedName>
        <fullName evidence="1">Putative adenylylsulfatase</fullName>
        <ecNumber evidence="1">3.6.2.1</ecNumber>
    </submittedName>
</protein>